<feature type="chain" id="PRO_5019586578" description="Granulins domain-containing protein" evidence="2">
    <location>
        <begin position="19"/>
        <end position="163"/>
    </location>
</feature>
<dbReference type="Proteomes" id="UP000288168">
    <property type="component" value="Unassembled WGS sequence"/>
</dbReference>
<reference evidence="3 4" key="1">
    <citation type="submission" date="2017-06" db="EMBL/GenBank/DDBJ databases">
        <title>Comparative genomic analysis of Ambrosia Fusariam Clade fungi.</title>
        <authorList>
            <person name="Stajich J.E."/>
            <person name="Carrillo J."/>
            <person name="Kijimoto T."/>
            <person name="Eskalen A."/>
            <person name="O'Donnell K."/>
            <person name="Kasson M."/>
        </authorList>
    </citation>
    <scope>NUCLEOTIDE SEQUENCE [LARGE SCALE GENOMIC DNA]</scope>
    <source>
        <strain evidence="3 4">NRRL62584</strain>
    </source>
</reference>
<evidence type="ECO:0000313" key="3">
    <source>
        <dbReference type="EMBL" id="RSL57874.1"/>
    </source>
</evidence>
<sequence>MFKNLVASLVLLAGSAMAMTPNPQTQSLKARSDYCGTDQYNIDWYCVNDDTSCCVGSVQGVCMPTGYSCCDTGFYCEPDEQCYLVGSVQYCVKDGNKAEATRTAESHSVGETEASKSKGKSKSGSDDDDDDDDDEDEDNSAVTSTSNRVLLLLPLLGAVTAWL</sequence>
<dbReference type="AlphaFoldDB" id="A0A428PXS2"/>
<evidence type="ECO:0000313" key="4">
    <source>
        <dbReference type="Proteomes" id="UP000288168"/>
    </source>
</evidence>
<accession>A0A428PXS2</accession>
<keyword evidence="4" id="KW-1185">Reference proteome</keyword>
<keyword evidence="2" id="KW-0732">Signal</keyword>
<name>A0A428PXS2_9HYPO</name>
<feature type="compositionally biased region" description="Basic and acidic residues" evidence="1">
    <location>
        <begin position="100"/>
        <end position="116"/>
    </location>
</feature>
<evidence type="ECO:0008006" key="5">
    <source>
        <dbReference type="Google" id="ProtNLM"/>
    </source>
</evidence>
<feature type="signal peptide" evidence="2">
    <location>
        <begin position="1"/>
        <end position="18"/>
    </location>
</feature>
<comment type="caution">
    <text evidence="3">The sequence shown here is derived from an EMBL/GenBank/DDBJ whole genome shotgun (WGS) entry which is preliminary data.</text>
</comment>
<proteinExistence type="predicted"/>
<dbReference type="OrthoDB" id="5104792at2759"/>
<gene>
    <name evidence="3" type="ORF">CEP54_008065</name>
</gene>
<feature type="region of interest" description="Disordered" evidence="1">
    <location>
        <begin position="100"/>
        <end position="144"/>
    </location>
</feature>
<feature type="compositionally biased region" description="Acidic residues" evidence="1">
    <location>
        <begin position="126"/>
        <end position="139"/>
    </location>
</feature>
<organism evidence="3 4">
    <name type="scientific">Fusarium duplospermum</name>
    <dbReference type="NCBI Taxonomy" id="1325734"/>
    <lineage>
        <taxon>Eukaryota</taxon>
        <taxon>Fungi</taxon>
        <taxon>Dikarya</taxon>
        <taxon>Ascomycota</taxon>
        <taxon>Pezizomycotina</taxon>
        <taxon>Sordariomycetes</taxon>
        <taxon>Hypocreomycetidae</taxon>
        <taxon>Hypocreales</taxon>
        <taxon>Nectriaceae</taxon>
        <taxon>Fusarium</taxon>
        <taxon>Fusarium solani species complex</taxon>
    </lineage>
</organism>
<dbReference type="EMBL" id="NKCI01000078">
    <property type="protein sequence ID" value="RSL57874.1"/>
    <property type="molecule type" value="Genomic_DNA"/>
</dbReference>
<protein>
    <recommendedName>
        <fullName evidence="5">Granulins domain-containing protein</fullName>
    </recommendedName>
</protein>
<evidence type="ECO:0000256" key="2">
    <source>
        <dbReference type="SAM" id="SignalP"/>
    </source>
</evidence>
<evidence type="ECO:0000256" key="1">
    <source>
        <dbReference type="SAM" id="MobiDB-lite"/>
    </source>
</evidence>